<dbReference type="Proteomes" id="UP001307889">
    <property type="component" value="Chromosome 4"/>
</dbReference>
<protein>
    <submittedName>
        <fullName evidence="1">Uncharacterized protein</fullName>
    </submittedName>
</protein>
<accession>A0ABN7ANN1</accession>
<reference evidence="1 2" key="1">
    <citation type="submission" date="2023-09" db="EMBL/GenBank/DDBJ databases">
        <title>Nesidiocoris tenuis whole genome shotgun sequence.</title>
        <authorList>
            <person name="Shibata T."/>
            <person name="Shimoda M."/>
            <person name="Kobayashi T."/>
            <person name="Uehara T."/>
        </authorList>
    </citation>
    <scope>NUCLEOTIDE SEQUENCE [LARGE SCALE GENOMIC DNA]</scope>
    <source>
        <strain evidence="1 2">Japan</strain>
    </source>
</reference>
<organism evidence="1 2">
    <name type="scientific">Nesidiocoris tenuis</name>
    <dbReference type="NCBI Taxonomy" id="355587"/>
    <lineage>
        <taxon>Eukaryota</taxon>
        <taxon>Metazoa</taxon>
        <taxon>Ecdysozoa</taxon>
        <taxon>Arthropoda</taxon>
        <taxon>Hexapoda</taxon>
        <taxon>Insecta</taxon>
        <taxon>Pterygota</taxon>
        <taxon>Neoptera</taxon>
        <taxon>Paraneoptera</taxon>
        <taxon>Hemiptera</taxon>
        <taxon>Heteroptera</taxon>
        <taxon>Panheteroptera</taxon>
        <taxon>Cimicomorpha</taxon>
        <taxon>Miridae</taxon>
        <taxon>Dicyphina</taxon>
        <taxon>Nesidiocoris</taxon>
    </lineage>
</organism>
<evidence type="ECO:0000313" key="1">
    <source>
        <dbReference type="EMBL" id="BES93835.1"/>
    </source>
</evidence>
<evidence type="ECO:0000313" key="2">
    <source>
        <dbReference type="Proteomes" id="UP001307889"/>
    </source>
</evidence>
<keyword evidence="2" id="KW-1185">Reference proteome</keyword>
<sequence>MASAYPNLIHVVVELHSRSALPLCTGVLLTLRAESLIDPGTSRGTRDGRRSHPVNHFMLYFPPAASKYPQLPFPEWVPNNEAGDTRTSVSTGNITLAVEQRQDDFF</sequence>
<proteinExistence type="predicted"/>
<dbReference type="EMBL" id="AP028912">
    <property type="protein sequence ID" value="BES93835.1"/>
    <property type="molecule type" value="Genomic_DNA"/>
</dbReference>
<name>A0ABN7ANN1_9HEMI</name>
<gene>
    <name evidence="1" type="ORF">NTJ_06644</name>
</gene>